<feature type="transmembrane region" description="Helical" evidence="8">
    <location>
        <begin position="161"/>
        <end position="182"/>
    </location>
</feature>
<feature type="transmembrane region" description="Helical" evidence="8">
    <location>
        <begin position="78"/>
        <end position="95"/>
    </location>
</feature>
<evidence type="ECO:0000256" key="8">
    <source>
        <dbReference type="SAM" id="Phobius"/>
    </source>
</evidence>
<keyword evidence="4 7" id="KW-0812">Transmembrane</keyword>
<feature type="transmembrane region" description="Helical" evidence="8">
    <location>
        <begin position="303"/>
        <end position="322"/>
    </location>
</feature>
<dbReference type="InterPro" id="IPR003918">
    <property type="entry name" value="NADH_UbQ_OxRdtase"/>
</dbReference>
<dbReference type="Proteomes" id="UP000182264">
    <property type="component" value="Chromosome"/>
</dbReference>
<feature type="transmembrane region" description="Helical" evidence="8">
    <location>
        <begin position="456"/>
        <end position="478"/>
    </location>
</feature>
<dbReference type="AlphaFoldDB" id="A0A1L3GJX7"/>
<evidence type="ECO:0000256" key="3">
    <source>
        <dbReference type="ARBA" id="ARBA00022475"/>
    </source>
</evidence>
<name>A0A1L3GJX7_SYNAC</name>
<evidence type="ECO:0000256" key="4">
    <source>
        <dbReference type="ARBA" id="ARBA00022692"/>
    </source>
</evidence>
<feature type="transmembrane region" description="Helical" evidence="8">
    <location>
        <begin position="25"/>
        <end position="47"/>
    </location>
</feature>
<accession>A0A1L3GJX7</accession>
<feature type="transmembrane region" description="Helical" evidence="8">
    <location>
        <begin position="202"/>
        <end position="228"/>
    </location>
</feature>
<feature type="transmembrane region" description="Helical" evidence="8">
    <location>
        <begin position="275"/>
        <end position="296"/>
    </location>
</feature>
<feature type="transmembrane region" description="Helical" evidence="8">
    <location>
        <begin position="411"/>
        <end position="435"/>
    </location>
</feature>
<gene>
    <name evidence="10" type="ORF">A7E75_06745</name>
</gene>
<evidence type="ECO:0000256" key="5">
    <source>
        <dbReference type="ARBA" id="ARBA00022989"/>
    </source>
</evidence>
<feature type="transmembrane region" description="Helical" evidence="8">
    <location>
        <begin position="240"/>
        <end position="263"/>
    </location>
</feature>
<feature type="domain" description="NADH:quinone oxidoreductase/Mrp antiporter transmembrane" evidence="9">
    <location>
        <begin position="128"/>
        <end position="421"/>
    </location>
</feature>
<dbReference type="InterPro" id="IPR050586">
    <property type="entry name" value="CPA3_Na-H_Antiporter_D"/>
</dbReference>
<keyword evidence="6 8" id="KW-0472">Membrane</keyword>
<reference evidence="10 11" key="1">
    <citation type="journal article" date="2017" name="Genome Announc.">
        <title>Complete Genome Sequences of Two Acetylene-Fermenting Pelobacter acetylenicus Strains.</title>
        <authorList>
            <person name="Sutton J.M."/>
            <person name="Baesman S.M."/>
            <person name="Fierst J.L."/>
            <person name="Poret-Peterson A.T."/>
            <person name="Oremland R.S."/>
            <person name="Dunlap D.S."/>
            <person name="Akob D.M."/>
        </authorList>
    </citation>
    <scope>NUCLEOTIDE SEQUENCE [LARGE SCALE GENOMIC DNA]</scope>
    <source>
        <strain evidence="10 11">DSM 3247</strain>
    </source>
</reference>
<sequence length="492" mass="52766">MHLYILAAPLLSAFAVNLLGRVSRAWIGPLILAALGFSTFGALLTLLRVLRDGAYRYTVGNWQAPYGIELVIDPLSALMLLLVSSVALLATCSALKSVQNELPGREHLFFTLYMILVAGLLGLVQTGDAFNLYVLLEITAITTYGLIAMGSDRAPLASFNYIIMGSIGACFYLLGVGYLYILTGTLNMADIAGILPGLNAPAAVATAFAFLMVGLWVKMALFPLHVWLPNAYSQAPTGAGVMIAPLMTKVTVYLMIRVMFSIFSPGYEFIQHAGVQSLIVWAASLAILCASSLALAQRDLRRMLTYILVAEVAYMVGGVWLANGTGMTGAILHIVNDAMMTLCLFLAAAAILYRTGSLEFDRLHGLYRRMPLTMAAFTVGALSMIGVPPTCGFFSKWYLILGAVRAGHWEFMTALLISSLINAVLFFRIMELAYFQPVAGLQATTQQGSGEAPLPMLSPLLISAIALLALGFGCGPLIENVIRLALPPGFAP</sequence>
<dbReference type="Pfam" id="PF00361">
    <property type="entry name" value="Proton_antipo_M"/>
    <property type="match status" value="1"/>
</dbReference>
<dbReference type="PANTHER" id="PTHR42703">
    <property type="entry name" value="NADH DEHYDROGENASE"/>
    <property type="match status" value="1"/>
</dbReference>
<feature type="transmembrane region" description="Helical" evidence="8">
    <location>
        <begin position="374"/>
        <end position="399"/>
    </location>
</feature>
<dbReference type="GO" id="GO:0005886">
    <property type="term" value="C:plasma membrane"/>
    <property type="evidence" value="ECO:0007669"/>
    <property type="project" value="UniProtKB-SubCell"/>
</dbReference>
<protein>
    <recommendedName>
        <fullName evidence="9">NADH:quinone oxidoreductase/Mrp antiporter transmembrane domain-containing protein</fullName>
    </recommendedName>
</protein>
<comment type="subcellular location">
    <subcellularLocation>
        <location evidence="1">Cell membrane</location>
        <topology evidence="1">Multi-pass membrane protein</topology>
    </subcellularLocation>
    <subcellularLocation>
        <location evidence="7">Membrane</location>
        <topology evidence="7">Multi-pass membrane protein</topology>
    </subcellularLocation>
</comment>
<evidence type="ECO:0000259" key="9">
    <source>
        <dbReference type="Pfam" id="PF00361"/>
    </source>
</evidence>
<evidence type="ECO:0000256" key="2">
    <source>
        <dbReference type="ARBA" id="ARBA00005346"/>
    </source>
</evidence>
<evidence type="ECO:0000256" key="7">
    <source>
        <dbReference type="RuleBase" id="RU000320"/>
    </source>
</evidence>
<evidence type="ECO:0000256" key="6">
    <source>
        <dbReference type="ARBA" id="ARBA00023136"/>
    </source>
</evidence>
<dbReference type="PRINTS" id="PR01437">
    <property type="entry name" value="NUOXDRDTASE4"/>
</dbReference>
<comment type="similarity">
    <text evidence="2">Belongs to the CPA3 antiporters (TC 2.A.63) subunit D family.</text>
</comment>
<feature type="transmembrane region" description="Helical" evidence="8">
    <location>
        <begin position="130"/>
        <end position="149"/>
    </location>
</feature>
<dbReference type="PANTHER" id="PTHR42703:SF1">
    <property type="entry name" value="NA(+)_H(+) ANTIPORTER SUBUNIT D1"/>
    <property type="match status" value="1"/>
</dbReference>
<dbReference type="EMBL" id="CP015518">
    <property type="protein sequence ID" value="APG26229.1"/>
    <property type="molecule type" value="Genomic_DNA"/>
</dbReference>
<keyword evidence="5 8" id="KW-1133">Transmembrane helix</keyword>
<dbReference type="GO" id="GO:0042773">
    <property type="term" value="P:ATP synthesis coupled electron transport"/>
    <property type="evidence" value="ECO:0007669"/>
    <property type="project" value="InterPro"/>
</dbReference>
<proteinExistence type="inferred from homology"/>
<dbReference type="GO" id="GO:0008137">
    <property type="term" value="F:NADH dehydrogenase (ubiquinone) activity"/>
    <property type="evidence" value="ECO:0007669"/>
    <property type="project" value="InterPro"/>
</dbReference>
<keyword evidence="3" id="KW-1003">Cell membrane</keyword>
<feature type="transmembrane region" description="Helical" evidence="8">
    <location>
        <begin position="334"/>
        <end position="353"/>
    </location>
</feature>
<evidence type="ECO:0000313" key="10">
    <source>
        <dbReference type="EMBL" id="APG26229.1"/>
    </source>
</evidence>
<feature type="transmembrane region" description="Helical" evidence="8">
    <location>
        <begin position="107"/>
        <end position="124"/>
    </location>
</feature>
<evidence type="ECO:0000313" key="11">
    <source>
        <dbReference type="Proteomes" id="UP000182264"/>
    </source>
</evidence>
<keyword evidence="11" id="KW-1185">Reference proteome</keyword>
<dbReference type="STRING" id="29542.A6070_00680"/>
<dbReference type="InterPro" id="IPR001750">
    <property type="entry name" value="ND/Mrp_TM"/>
</dbReference>
<evidence type="ECO:0000256" key="1">
    <source>
        <dbReference type="ARBA" id="ARBA00004651"/>
    </source>
</evidence>
<organism evidence="10 11">
    <name type="scientific">Syntrophotalea acetylenica</name>
    <name type="common">Pelobacter acetylenicus</name>
    <dbReference type="NCBI Taxonomy" id="29542"/>
    <lineage>
        <taxon>Bacteria</taxon>
        <taxon>Pseudomonadati</taxon>
        <taxon>Thermodesulfobacteriota</taxon>
        <taxon>Desulfuromonadia</taxon>
        <taxon>Desulfuromonadales</taxon>
        <taxon>Syntrophotaleaceae</taxon>
        <taxon>Syntrophotalea</taxon>
    </lineage>
</organism>